<dbReference type="AlphaFoldDB" id="A0AAW0P0C8"/>
<evidence type="ECO:0000259" key="1">
    <source>
        <dbReference type="Pfam" id="PF18658"/>
    </source>
</evidence>
<evidence type="ECO:0000313" key="2">
    <source>
        <dbReference type="EMBL" id="KAK7906796.1"/>
    </source>
</evidence>
<comment type="caution">
    <text evidence="2">The sequence shown here is derived from an EMBL/GenBank/DDBJ whole genome shotgun (WGS) entry which is preliminary data.</text>
</comment>
<evidence type="ECO:0000313" key="3">
    <source>
        <dbReference type="Proteomes" id="UP001460270"/>
    </source>
</evidence>
<dbReference type="SUPFAM" id="SSF53098">
    <property type="entry name" value="Ribonuclease H-like"/>
    <property type="match status" value="1"/>
</dbReference>
<name>A0AAW0P0C8_9GOBI</name>
<dbReference type="Pfam" id="PF18658">
    <property type="entry name" value="zf-C2H2_12"/>
    <property type="match status" value="1"/>
</dbReference>
<reference evidence="3" key="1">
    <citation type="submission" date="2024-04" db="EMBL/GenBank/DDBJ databases">
        <title>Salinicola lusitanus LLJ914,a marine bacterium isolated from the Okinawa Trough.</title>
        <authorList>
            <person name="Li J."/>
        </authorList>
    </citation>
    <scope>NUCLEOTIDE SEQUENCE [LARGE SCALE GENOMIC DNA]</scope>
</reference>
<dbReference type="PANTHER" id="PTHR45913:SF11">
    <property type="entry name" value="EPM2A-INTERACTING PROTEIN 1"/>
    <property type="match status" value="1"/>
</dbReference>
<feature type="domain" description="SPIN-DOC-like zinc-finger" evidence="1">
    <location>
        <begin position="128"/>
        <end position="187"/>
    </location>
</feature>
<organism evidence="2 3">
    <name type="scientific">Mugilogobius chulae</name>
    <name type="common">yellowstripe goby</name>
    <dbReference type="NCBI Taxonomy" id="88201"/>
    <lineage>
        <taxon>Eukaryota</taxon>
        <taxon>Metazoa</taxon>
        <taxon>Chordata</taxon>
        <taxon>Craniata</taxon>
        <taxon>Vertebrata</taxon>
        <taxon>Euteleostomi</taxon>
        <taxon>Actinopterygii</taxon>
        <taxon>Neopterygii</taxon>
        <taxon>Teleostei</taxon>
        <taxon>Neoteleostei</taxon>
        <taxon>Acanthomorphata</taxon>
        <taxon>Gobiaria</taxon>
        <taxon>Gobiiformes</taxon>
        <taxon>Gobioidei</taxon>
        <taxon>Gobiidae</taxon>
        <taxon>Gobionellinae</taxon>
        <taxon>Mugilogobius</taxon>
    </lineage>
</organism>
<gene>
    <name evidence="2" type="ORF">WMY93_015408</name>
</gene>
<dbReference type="EMBL" id="JBBPFD010000011">
    <property type="protein sequence ID" value="KAK7906796.1"/>
    <property type="molecule type" value="Genomic_DNA"/>
</dbReference>
<dbReference type="InterPro" id="IPR040647">
    <property type="entry name" value="SPIN-DOC_Znf-C2H2"/>
</dbReference>
<sequence>MGKETTPHDSRFLSGPCTCAPLGDVMDAFPFHSPAPCLLYHLPKVQSDVMRRSKALSHRRRDDYTAEMNICTTSPAPPHYTSHNALPLTSPLSRCKLWQLVTPQSYVIQLAFNMSKKRKVDDENRGFQKRWETEYFFVDNGGKPVCLVCNAAIAVMKEYNLKRHYEIHKTKYETMNSNERAQKVEELKKSLLKRQNVFKRASSQGDAAVEASFIVAQEIAKASRPFTEGDFLKNCMIKVCNVLCPEKKQAFLNVSLSRNTISSRVTELASDLRSQLKVKGDDFLSFSLAVDESTDTRDTAQLAIFIRGVDSALQITEELLSIAAMHDTTTGLDLFSEVCKSVEEMNLSWDKLTGLTTDGAPAMCGEKSGLVGRLRQKMQSEGNAGELTAYHCIIHQETLCGKVLGMEHVMNTVTQTVNFIRARGLNHRQFQSFLEEIQSEYNDVPYHTEVRWLSRGKVLERFFYLLDDICQFLETKEKDTARLRDVKWRCELAFLCDVTNHLSALNLQLQGRGRTVTDMYDSVRAFKVKLNLWETQLQQKNHAHFPACQNMMTRTTAASQFPTKHFVEKLSTLRAEFTRRFTDFERQKFNFEMFSNPFSIDPEKAPENLQMELIELQCDSALKSKYETVGRVEFHRCLPETMPQLRRHAARILSMFGSTYVCEQLFSVMKLNKSSHRSSLTDAHLHSILRVSTAQDLTPNITELVVKKRCQVSTDRLSQGDFNETPSLYAHSVVVRTAMDYNPPPHSHAFLLHTLQEKLSHEKGENKEEWIVICGLSAPDAGSEQVHPRSNVYFWSLWKTSVQVGPSASAQILLTSLSVLLEKGRTDSSKNGATNDEFQKALHISRSKL</sequence>
<accession>A0AAW0P0C8</accession>
<dbReference type="PANTHER" id="PTHR45913">
    <property type="entry name" value="EPM2A-INTERACTING PROTEIN 1"/>
    <property type="match status" value="1"/>
</dbReference>
<protein>
    <recommendedName>
        <fullName evidence="1">SPIN-DOC-like zinc-finger domain-containing protein</fullName>
    </recommendedName>
</protein>
<keyword evidence="3" id="KW-1185">Reference proteome</keyword>
<dbReference type="InterPro" id="IPR012337">
    <property type="entry name" value="RNaseH-like_sf"/>
</dbReference>
<dbReference type="Proteomes" id="UP001460270">
    <property type="component" value="Unassembled WGS sequence"/>
</dbReference>
<proteinExistence type="predicted"/>